<dbReference type="EMBL" id="OCMY01000001">
    <property type="protein sequence ID" value="SOD37609.1"/>
    <property type="molecule type" value="Genomic_DNA"/>
</dbReference>
<reference evidence="3" key="1">
    <citation type="submission" date="2017-09" db="EMBL/GenBank/DDBJ databases">
        <authorList>
            <person name="Varghese N."/>
            <person name="Submissions S."/>
        </authorList>
    </citation>
    <scope>NUCLEOTIDE SEQUENCE [LARGE SCALE GENOMIC DNA]</scope>
    <source>
        <strain evidence="3">JKS000234</strain>
    </source>
</reference>
<gene>
    <name evidence="2" type="ORF">SAMN06273570_1969</name>
</gene>
<accession>A0A286BTX7</accession>
<name>A0A286BTX7_9GAMM</name>
<dbReference type="Proteomes" id="UP000219271">
    <property type="component" value="Unassembled WGS sequence"/>
</dbReference>
<dbReference type="InterPro" id="IPR007684">
    <property type="entry name" value="Znf_Ogr/Delta"/>
</dbReference>
<dbReference type="AlphaFoldDB" id="A0A286BTX7"/>
<dbReference type="Pfam" id="PF04606">
    <property type="entry name" value="Ogr_Delta"/>
    <property type="match status" value="1"/>
</dbReference>
<dbReference type="OrthoDB" id="6895359at2"/>
<organism evidence="2 3">
    <name type="scientific">Candidatus Pantoea floridensis</name>
    <dbReference type="NCBI Taxonomy" id="1938870"/>
    <lineage>
        <taxon>Bacteria</taxon>
        <taxon>Pseudomonadati</taxon>
        <taxon>Pseudomonadota</taxon>
        <taxon>Gammaproteobacteria</taxon>
        <taxon>Enterobacterales</taxon>
        <taxon>Erwiniaceae</taxon>
        <taxon>Pantoea</taxon>
    </lineage>
</organism>
<keyword evidence="3" id="KW-1185">Reference proteome</keyword>
<protein>
    <submittedName>
        <fullName evidence="2">Ogr/Delta-like zinc finger</fullName>
    </submittedName>
</protein>
<feature type="domain" description="Zinc finger Ogr/Delta-type" evidence="1">
    <location>
        <begin position="3"/>
        <end position="49"/>
    </location>
</feature>
<sequence length="80" mass="8916">MFTCPKCNAAARTRTSLMLSRETRRSYHQCTNMLCGQSFTTLESVENYLNNVTPSAKAHIIPAGAFPRSNYGENQLSLTL</sequence>
<evidence type="ECO:0000313" key="3">
    <source>
        <dbReference type="Proteomes" id="UP000219271"/>
    </source>
</evidence>
<proteinExistence type="predicted"/>
<evidence type="ECO:0000259" key="1">
    <source>
        <dbReference type="Pfam" id="PF04606"/>
    </source>
</evidence>
<evidence type="ECO:0000313" key="2">
    <source>
        <dbReference type="EMBL" id="SOD37609.1"/>
    </source>
</evidence>